<dbReference type="PANTHER" id="PTHR30537">
    <property type="entry name" value="HTH-TYPE TRANSCRIPTIONAL REGULATOR"/>
    <property type="match status" value="1"/>
</dbReference>
<evidence type="ECO:0000256" key="1">
    <source>
        <dbReference type="ARBA" id="ARBA00009437"/>
    </source>
</evidence>
<dbReference type="EMBL" id="VTXP01000001">
    <property type="protein sequence ID" value="NOJ21534.1"/>
    <property type="molecule type" value="Genomic_DNA"/>
</dbReference>
<dbReference type="InterPro" id="IPR000847">
    <property type="entry name" value="LysR_HTH_N"/>
</dbReference>
<proteinExistence type="inferred from homology"/>
<dbReference type="GO" id="GO:0003700">
    <property type="term" value="F:DNA-binding transcription factor activity"/>
    <property type="evidence" value="ECO:0007669"/>
    <property type="project" value="InterPro"/>
</dbReference>
<evidence type="ECO:0000313" key="7">
    <source>
        <dbReference type="Proteomes" id="UP000576645"/>
    </source>
</evidence>
<dbReference type="Proteomes" id="UP000576645">
    <property type="component" value="Unassembled WGS sequence"/>
</dbReference>
<name>A0AAP7DBF3_9VIBR</name>
<gene>
    <name evidence="6" type="ORF">F0238_02195</name>
</gene>
<dbReference type="SUPFAM" id="SSF46785">
    <property type="entry name" value="Winged helix' DNA-binding domain"/>
    <property type="match status" value="1"/>
</dbReference>
<evidence type="ECO:0000256" key="2">
    <source>
        <dbReference type="ARBA" id="ARBA00023015"/>
    </source>
</evidence>
<evidence type="ECO:0000313" key="6">
    <source>
        <dbReference type="EMBL" id="NOJ21534.1"/>
    </source>
</evidence>
<dbReference type="SUPFAM" id="SSF53850">
    <property type="entry name" value="Periplasmic binding protein-like II"/>
    <property type="match status" value="1"/>
</dbReference>
<dbReference type="InterPro" id="IPR058163">
    <property type="entry name" value="LysR-type_TF_proteobact-type"/>
</dbReference>
<accession>A0AAP7DBF3</accession>
<keyword evidence="4" id="KW-0804">Transcription</keyword>
<organism evidence="6 7">
    <name type="scientific">Vibrio coralliilyticus</name>
    <dbReference type="NCBI Taxonomy" id="190893"/>
    <lineage>
        <taxon>Bacteria</taxon>
        <taxon>Pseudomonadati</taxon>
        <taxon>Pseudomonadota</taxon>
        <taxon>Gammaproteobacteria</taxon>
        <taxon>Vibrionales</taxon>
        <taxon>Vibrionaceae</taxon>
        <taxon>Vibrio</taxon>
    </lineage>
</organism>
<dbReference type="Gene3D" id="1.10.10.10">
    <property type="entry name" value="Winged helix-like DNA-binding domain superfamily/Winged helix DNA-binding domain"/>
    <property type="match status" value="1"/>
</dbReference>
<dbReference type="PROSITE" id="PS50931">
    <property type="entry name" value="HTH_LYSR"/>
    <property type="match status" value="1"/>
</dbReference>
<protein>
    <submittedName>
        <fullName evidence="6">LysR family transcriptional regulator</fullName>
    </submittedName>
</protein>
<keyword evidence="2" id="KW-0805">Transcription regulation</keyword>
<evidence type="ECO:0000256" key="3">
    <source>
        <dbReference type="ARBA" id="ARBA00023125"/>
    </source>
</evidence>
<dbReference type="RefSeq" id="WP_171351719.1">
    <property type="nucleotide sequence ID" value="NZ_VTXP01000001.1"/>
</dbReference>
<dbReference type="CDD" id="cd08422">
    <property type="entry name" value="PBP2_CrgA_like"/>
    <property type="match status" value="1"/>
</dbReference>
<dbReference type="Pfam" id="PF00126">
    <property type="entry name" value="HTH_1"/>
    <property type="match status" value="1"/>
</dbReference>
<dbReference type="PANTHER" id="PTHR30537:SF5">
    <property type="entry name" value="HTH-TYPE TRANSCRIPTIONAL ACTIVATOR TTDR-RELATED"/>
    <property type="match status" value="1"/>
</dbReference>
<dbReference type="InterPro" id="IPR005119">
    <property type="entry name" value="LysR_subst-bd"/>
</dbReference>
<evidence type="ECO:0000256" key="4">
    <source>
        <dbReference type="ARBA" id="ARBA00023163"/>
    </source>
</evidence>
<comment type="caution">
    <text evidence="6">The sequence shown here is derived from an EMBL/GenBank/DDBJ whole genome shotgun (WGS) entry which is preliminary data.</text>
</comment>
<dbReference type="Pfam" id="PF03466">
    <property type="entry name" value="LysR_substrate"/>
    <property type="match status" value="1"/>
</dbReference>
<dbReference type="Gene3D" id="3.40.190.290">
    <property type="match status" value="1"/>
</dbReference>
<reference evidence="6 7" key="1">
    <citation type="submission" date="2019-09" db="EMBL/GenBank/DDBJ databases">
        <title>Draft genome sequencing and comparative genomics of hatchery-associated Vibrios.</title>
        <authorList>
            <person name="Kehlet-Delgado H."/>
            <person name="Mueller R.S."/>
        </authorList>
    </citation>
    <scope>NUCLEOTIDE SEQUENCE [LARGE SCALE GENOMIC DNA]</scope>
    <source>
        <strain evidence="6 7">09-121-3</strain>
    </source>
</reference>
<dbReference type="GO" id="GO:0043565">
    <property type="term" value="F:sequence-specific DNA binding"/>
    <property type="evidence" value="ECO:0007669"/>
    <property type="project" value="TreeGrafter"/>
</dbReference>
<dbReference type="AlphaFoldDB" id="A0AAP7DBF3"/>
<comment type="similarity">
    <text evidence="1">Belongs to the LysR transcriptional regulatory family.</text>
</comment>
<feature type="domain" description="HTH lysR-type" evidence="5">
    <location>
        <begin position="4"/>
        <end position="61"/>
    </location>
</feature>
<dbReference type="GO" id="GO:0006351">
    <property type="term" value="P:DNA-templated transcription"/>
    <property type="evidence" value="ECO:0007669"/>
    <property type="project" value="TreeGrafter"/>
</dbReference>
<dbReference type="InterPro" id="IPR036388">
    <property type="entry name" value="WH-like_DNA-bd_sf"/>
</dbReference>
<evidence type="ECO:0000259" key="5">
    <source>
        <dbReference type="PROSITE" id="PS50931"/>
    </source>
</evidence>
<dbReference type="InterPro" id="IPR036390">
    <property type="entry name" value="WH_DNA-bd_sf"/>
</dbReference>
<keyword evidence="3" id="KW-0238">DNA-binding</keyword>
<sequence length="309" mass="36255">MKEHSLDDLQLFVLSSKYRSLTQASEQLDVPLATLSRRLTRLENHLNCRLLDRGTHKFSLTPDGKKYQQLCEPLIVGLERVTERLSLDRKSLSGKIKISAPINMTQVWLKHCIYEFAEKHPDIRIELEIHNEKIDLVSNQVDVTFRIGDLIEMDWVARKLWQLPFSLCASRSYLDKSEPILHPSDLAKHRLLTVSNDRHWEMQNPNTGEKFSYNKTFDFSSNDVLLIRDAALRGLGIAWIPPYYFAEEQYLEEVLPEWESADREVHIMYRDRDKRPARVDAFIKHVFEWRSRFNIVHPTLETSLNGINN</sequence>